<dbReference type="FunFam" id="2.40.50.140:FF:000051">
    <property type="entry name" value="RNA-binding transcriptional accessory protein"/>
    <property type="match status" value="1"/>
</dbReference>
<keyword evidence="3" id="KW-1185">Reference proteome</keyword>
<dbReference type="PANTHER" id="PTHR10724">
    <property type="entry name" value="30S RIBOSOMAL PROTEIN S1"/>
    <property type="match status" value="1"/>
</dbReference>
<dbReference type="SUPFAM" id="SSF50249">
    <property type="entry name" value="Nucleic acid-binding proteins"/>
    <property type="match status" value="1"/>
</dbReference>
<dbReference type="InterPro" id="IPR003029">
    <property type="entry name" value="S1_domain"/>
</dbReference>
<accession>A0A073KFA7</accession>
<dbReference type="PRINTS" id="PR00681">
    <property type="entry name" value="RIBOSOMALS1"/>
</dbReference>
<dbReference type="Proteomes" id="UP000027778">
    <property type="component" value="Unassembled WGS sequence"/>
</dbReference>
<organism evidence="2 3">
    <name type="scientific">Bacillus gaemokensis</name>
    <dbReference type="NCBI Taxonomy" id="574375"/>
    <lineage>
        <taxon>Bacteria</taxon>
        <taxon>Bacillati</taxon>
        <taxon>Bacillota</taxon>
        <taxon>Bacilli</taxon>
        <taxon>Bacillales</taxon>
        <taxon>Bacillaceae</taxon>
        <taxon>Bacillus</taxon>
        <taxon>Bacillus cereus group</taxon>
    </lineage>
</organism>
<dbReference type="AlphaFoldDB" id="A0A073KFA7"/>
<name>A0A073KFA7_9BACI</name>
<evidence type="ECO:0000259" key="1">
    <source>
        <dbReference type="PROSITE" id="PS50126"/>
    </source>
</evidence>
<reference evidence="2 3" key="1">
    <citation type="submission" date="2014-06" db="EMBL/GenBank/DDBJ databases">
        <title>Draft genome sequence of Bacillus gaemokensis JCM 15801 (MCCC 1A00707).</title>
        <authorList>
            <person name="Lai Q."/>
            <person name="Liu Y."/>
            <person name="Shao Z."/>
        </authorList>
    </citation>
    <scope>NUCLEOTIDE SEQUENCE [LARGE SCALE GENOMIC DNA]</scope>
    <source>
        <strain evidence="2 3">JCM 15801</strain>
    </source>
</reference>
<dbReference type="GO" id="GO:0005737">
    <property type="term" value="C:cytoplasm"/>
    <property type="evidence" value="ECO:0007669"/>
    <property type="project" value="UniProtKB-ARBA"/>
</dbReference>
<dbReference type="EMBL" id="JOTM01000002">
    <property type="protein sequence ID" value="KEK25132.1"/>
    <property type="molecule type" value="Genomic_DNA"/>
</dbReference>
<evidence type="ECO:0000313" key="3">
    <source>
        <dbReference type="Proteomes" id="UP000027778"/>
    </source>
</evidence>
<dbReference type="STRING" id="574375.AZF08_08465"/>
<proteinExistence type="predicted"/>
<evidence type="ECO:0000313" key="2">
    <source>
        <dbReference type="EMBL" id="KEK25132.1"/>
    </source>
</evidence>
<dbReference type="InterPro" id="IPR050437">
    <property type="entry name" value="Ribos_protein_bS1-like"/>
</dbReference>
<dbReference type="GO" id="GO:0003729">
    <property type="term" value="F:mRNA binding"/>
    <property type="evidence" value="ECO:0007669"/>
    <property type="project" value="TreeGrafter"/>
</dbReference>
<protein>
    <submittedName>
        <fullName evidence="2">General stress protein</fullName>
    </submittedName>
</protein>
<dbReference type="InterPro" id="IPR035104">
    <property type="entry name" value="Ribosomal_protein_S1-like"/>
</dbReference>
<dbReference type="GO" id="GO:0003735">
    <property type="term" value="F:structural constituent of ribosome"/>
    <property type="evidence" value="ECO:0007669"/>
    <property type="project" value="TreeGrafter"/>
</dbReference>
<dbReference type="PROSITE" id="PS50126">
    <property type="entry name" value="S1"/>
    <property type="match status" value="1"/>
</dbReference>
<dbReference type="Pfam" id="PF00575">
    <property type="entry name" value="S1"/>
    <property type="match status" value="1"/>
</dbReference>
<dbReference type="NCBIfam" id="NF040579">
    <property type="entry name" value="S1_dom_CvfD"/>
    <property type="match status" value="1"/>
</dbReference>
<dbReference type="PANTHER" id="PTHR10724:SF10">
    <property type="entry name" value="S1 RNA-BINDING DOMAIN-CONTAINING PROTEIN 1"/>
    <property type="match status" value="1"/>
</dbReference>
<dbReference type="NCBIfam" id="NF005973">
    <property type="entry name" value="PRK08059.1"/>
    <property type="match status" value="1"/>
</dbReference>
<feature type="domain" description="S1 motif" evidence="1">
    <location>
        <begin position="8"/>
        <end position="77"/>
    </location>
</feature>
<comment type="caution">
    <text evidence="2">The sequence shown here is derived from an EMBL/GenBank/DDBJ whole genome shotgun (WGS) entry which is preliminary data.</text>
</comment>
<dbReference type="InterPro" id="IPR012340">
    <property type="entry name" value="NA-bd_OB-fold"/>
</dbReference>
<dbReference type="RefSeq" id="WP_033672908.1">
    <property type="nucleotide sequence ID" value="NZ_JOTM01000002.1"/>
</dbReference>
<dbReference type="eggNOG" id="COG1098">
    <property type="taxonomic scope" value="Bacteria"/>
</dbReference>
<dbReference type="Gene3D" id="2.40.50.140">
    <property type="entry name" value="Nucleic acid-binding proteins"/>
    <property type="match status" value="1"/>
</dbReference>
<gene>
    <name evidence="2" type="ORF">BAGA_10840</name>
</gene>
<dbReference type="OrthoDB" id="9810507at2"/>
<dbReference type="GO" id="GO:0006412">
    <property type="term" value="P:translation"/>
    <property type="evidence" value="ECO:0007669"/>
    <property type="project" value="TreeGrafter"/>
</dbReference>
<dbReference type="SMART" id="SM00316">
    <property type="entry name" value="S1"/>
    <property type="match status" value="1"/>
</dbReference>
<sequence length="114" mass="12763">MSEQYTTGVVVKGKVTGIQDYGAFVALDQETQGLVHISEITNGYVKDIHDFLKVGDTVEVKVLSIDEEHRKMSLSLKAAKRKQGTILVPNPSDKGFNTLREKLNEWIEESQLTK</sequence>